<dbReference type="OrthoDB" id="10252077at2759"/>
<sequence>MTDQAPQRTRLTKSKATASTTAIQTLEITTTAVVTTNNDSLTPSPPTTTATEDSEELTRKQSHHHHYHHIRSPAFEANSTLSSPLPSPQIVDTLTPISAELVLPPPIVKGPSEAIVALQDAANATNKKPLKNKSASTEIQLFESSFFSAALLIQWSNLMGPKVEKVWSVEPMEEKLQMMIGRQVLNGEMGRTLKGVEPKWIVLHRQAIICTAFLFQDPTLESLCAFVLVVPVRYLRNFSQYFNVLCDRIPSQLVDPLLKLRKIHKRHSITWSNALNFFTVDKLVPFVKSVMDLESVSLPIDCVKTSHTILDNESRQMLDSPFIAKFVKYKKNHSATFGSTLLVGNTLTSMNMVINTLALFLSPEERSRSSHARKHHHYMPDLFLQGLLIHDVEEMEIRVELSVLDSTVPTTLVDMTRLIVRKTPLYSHYDQLKSQYYSAASTKLEENLANYIADGTRSTLNDWSKRQQVFERTDCIAPMVQTLLDETRKIPSRIRESYVRQWRRSLVRRALAMIKFVQDETPVILCQLSDNDLITRVMNALTLYHMSDFIIVLTQAEKLKPGMVEFITTYSTRL</sequence>
<dbReference type="PANTHER" id="PTHR31855">
    <property type="entry name" value="GUANINE NUCLEOTIDE EXCHANGE C9ORF72"/>
    <property type="match status" value="1"/>
</dbReference>
<feature type="compositionally biased region" description="Low complexity" evidence="1">
    <location>
        <begin position="34"/>
        <end position="51"/>
    </location>
</feature>
<dbReference type="GO" id="GO:0005776">
    <property type="term" value="C:autophagosome"/>
    <property type="evidence" value="ECO:0007669"/>
    <property type="project" value="TreeGrafter"/>
</dbReference>
<organism evidence="2 3">
    <name type="scientific">Mucor saturninus</name>
    <dbReference type="NCBI Taxonomy" id="64648"/>
    <lineage>
        <taxon>Eukaryota</taxon>
        <taxon>Fungi</taxon>
        <taxon>Fungi incertae sedis</taxon>
        <taxon>Mucoromycota</taxon>
        <taxon>Mucoromycotina</taxon>
        <taxon>Mucoromycetes</taxon>
        <taxon>Mucorales</taxon>
        <taxon>Mucorineae</taxon>
        <taxon>Mucoraceae</taxon>
        <taxon>Mucor</taxon>
    </lineage>
</organism>
<dbReference type="Pfam" id="PF15019">
    <property type="entry name" value="C9orf72-like"/>
    <property type="match status" value="1"/>
</dbReference>
<dbReference type="GO" id="GO:0005768">
    <property type="term" value="C:endosome"/>
    <property type="evidence" value="ECO:0007669"/>
    <property type="project" value="TreeGrafter"/>
</dbReference>
<dbReference type="GO" id="GO:0005085">
    <property type="term" value="F:guanyl-nucleotide exchange factor activity"/>
    <property type="evidence" value="ECO:0007669"/>
    <property type="project" value="InterPro"/>
</dbReference>
<gene>
    <name evidence="2" type="ORF">INT47_012646</name>
</gene>
<dbReference type="PROSITE" id="PS51835">
    <property type="entry name" value="DENN_C9ORF72"/>
    <property type="match status" value="1"/>
</dbReference>
<evidence type="ECO:0000313" key="3">
    <source>
        <dbReference type="Proteomes" id="UP000603453"/>
    </source>
</evidence>
<dbReference type="AlphaFoldDB" id="A0A8H7R523"/>
<dbReference type="EMBL" id="JAEPRD010000043">
    <property type="protein sequence ID" value="KAG2204587.1"/>
    <property type="molecule type" value="Genomic_DNA"/>
</dbReference>
<evidence type="ECO:0000313" key="2">
    <source>
        <dbReference type="EMBL" id="KAG2204587.1"/>
    </source>
</evidence>
<keyword evidence="3" id="KW-1185">Reference proteome</keyword>
<comment type="caution">
    <text evidence="2">The sequence shown here is derived from an EMBL/GenBank/DDBJ whole genome shotgun (WGS) entry which is preliminary data.</text>
</comment>
<dbReference type="GO" id="GO:0006914">
    <property type="term" value="P:autophagy"/>
    <property type="evidence" value="ECO:0007669"/>
    <property type="project" value="TreeGrafter"/>
</dbReference>
<dbReference type="InterPro" id="IPR027819">
    <property type="entry name" value="C9orf72"/>
</dbReference>
<proteinExistence type="predicted"/>
<dbReference type="Proteomes" id="UP000603453">
    <property type="component" value="Unassembled WGS sequence"/>
</dbReference>
<feature type="region of interest" description="Disordered" evidence="1">
    <location>
        <begin position="34"/>
        <end position="68"/>
    </location>
</feature>
<protein>
    <submittedName>
        <fullName evidence="2">Uncharacterized protein</fullName>
    </submittedName>
</protein>
<reference evidence="2" key="1">
    <citation type="submission" date="2020-12" db="EMBL/GenBank/DDBJ databases">
        <title>Metabolic potential, ecology and presence of endohyphal bacteria is reflected in genomic diversity of Mucoromycotina.</title>
        <authorList>
            <person name="Muszewska A."/>
            <person name="Okrasinska A."/>
            <person name="Steczkiewicz K."/>
            <person name="Drgas O."/>
            <person name="Orlowska M."/>
            <person name="Perlinska-Lenart U."/>
            <person name="Aleksandrzak-Piekarczyk T."/>
            <person name="Szatraj K."/>
            <person name="Zielenkiewicz U."/>
            <person name="Pilsyk S."/>
            <person name="Malc E."/>
            <person name="Mieczkowski P."/>
            <person name="Kruszewska J.S."/>
            <person name="Biernat P."/>
            <person name="Pawlowska J."/>
        </authorList>
    </citation>
    <scope>NUCLEOTIDE SEQUENCE</scope>
    <source>
        <strain evidence="2">WA0000017839</strain>
    </source>
</reference>
<accession>A0A8H7R523</accession>
<dbReference type="PANTHER" id="PTHR31855:SF2">
    <property type="entry name" value="GUANINE NUCLEOTIDE EXCHANGE FACTOR C9ORF72"/>
    <property type="match status" value="1"/>
</dbReference>
<evidence type="ECO:0000256" key="1">
    <source>
        <dbReference type="SAM" id="MobiDB-lite"/>
    </source>
</evidence>
<name>A0A8H7R523_9FUNG</name>
<dbReference type="GO" id="GO:0006897">
    <property type="term" value="P:endocytosis"/>
    <property type="evidence" value="ECO:0007669"/>
    <property type="project" value="TreeGrafter"/>
</dbReference>